<name>A0ABV8Q127_9BACT</name>
<organism evidence="2 3">
    <name type="scientific">Parasediminibacterium paludis</name>
    <dbReference type="NCBI Taxonomy" id="908966"/>
    <lineage>
        <taxon>Bacteria</taxon>
        <taxon>Pseudomonadati</taxon>
        <taxon>Bacteroidota</taxon>
        <taxon>Chitinophagia</taxon>
        <taxon>Chitinophagales</taxon>
        <taxon>Chitinophagaceae</taxon>
        <taxon>Parasediminibacterium</taxon>
    </lineage>
</organism>
<evidence type="ECO:0000313" key="2">
    <source>
        <dbReference type="EMBL" id="MFC4232882.1"/>
    </source>
</evidence>
<dbReference type="EMBL" id="JBHSDC010000027">
    <property type="protein sequence ID" value="MFC4232882.1"/>
    <property type="molecule type" value="Genomic_DNA"/>
</dbReference>
<reference evidence="3" key="1">
    <citation type="journal article" date="2019" name="Int. J. Syst. Evol. Microbiol.">
        <title>The Global Catalogue of Microorganisms (GCM) 10K type strain sequencing project: providing services to taxonomists for standard genome sequencing and annotation.</title>
        <authorList>
            <consortium name="The Broad Institute Genomics Platform"/>
            <consortium name="The Broad Institute Genome Sequencing Center for Infectious Disease"/>
            <person name="Wu L."/>
            <person name="Ma J."/>
        </authorList>
    </citation>
    <scope>NUCLEOTIDE SEQUENCE [LARGE SCALE GENOMIC DNA]</scope>
    <source>
        <strain evidence="3">CECT 8010</strain>
    </source>
</reference>
<feature type="domain" description="DUF6089" evidence="1">
    <location>
        <begin position="8"/>
        <end position="149"/>
    </location>
</feature>
<proteinExistence type="predicted"/>
<accession>A0ABV8Q127</accession>
<protein>
    <submittedName>
        <fullName evidence="2">DUF6089 family protein</fullName>
    </submittedName>
</protein>
<evidence type="ECO:0000313" key="3">
    <source>
        <dbReference type="Proteomes" id="UP001595906"/>
    </source>
</evidence>
<keyword evidence="3" id="KW-1185">Reference proteome</keyword>
<dbReference type="Gene3D" id="2.40.160.20">
    <property type="match status" value="1"/>
</dbReference>
<dbReference type="InterPro" id="IPR011250">
    <property type="entry name" value="OMP/PagP_B-barrel"/>
</dbReference>
<dbReference type="SUPFAM" id="SSF56925">
    <property type="entry name" value="OMPA-like"/>
    <property type="match status" value="1"/>
</dbReference>
<evidence type="ECO:0000259" key="1">
    <source>
        <dbReference type="Pfam" id="PF19573"/>
    </source>
</evidence>
<comment type="caution">
    <text evidence="2">The sequence shown here is derived from an EMBL/GenBank/DDBJ whole genome shotgun (WGS) entry which is preliminary data.</text>
</comment>
<sequence>MKKTVFIIIILVNLLISFATFSQRLKVHTAVGASAYVGDLQKSEAFLVEPRAAFTVGATYDITPFIRLRSDLSFMGIKGDDKLNKSTYDKIRNLNFKSNIWELAILGEFDVINLFLQRETRFTPYFFGGPGIFHFKPTTIDRHGNKVSLRDVGTEGQLLGNSAYDYRKYSLLQLNFQIGGGFRIQVNDNLSLGMEVSYRKLNTDYIDDVHAKPFVDPAEFLAKGQIEAMQLSFRGDELGYSLSDIAAVGRGTGKIQDYYYTFQLKAIIRLSNLQIGKDFDFYHQSYKHVTRSMRNPNAL</sequence>
<gene>
    <name evidence="2" type="ORF">ACFOW1_13350</name>
</gene>
<dbReference type="RefSeq" id="WP_379014911.1">
    <property type="nucleotide sequence ID" value="NZ_JBHSDC010000027.1"/>
</dbReference>
<dbReference type="Pfam" id="PF19573">
    <property type="entry name" value="DUF6089"/>
    <property type="match status" value="1"/>
</dbReference>
<dbReference type="InterPro" id="IPR045743">
    <property type="entry name" value="DUF6089"/>
</dbReference>
<dbReference type="Proteomes" id="UP001595906">
    <property type="component" value="Unassembled WGS sequence"/>
</dbReference>